<dbReference type="AlphaFoldDB" id="A0A554LJ20"/>
<feature type="non-terminal residue" evidence="1">
    <location>
        <position position="1"/>
    </location>
</feature>
<evidence type="ECO:0000313" key="1">
    <source>
        <dbReference type="EMBL" id="TSC92852.1"/>
    </source>
</evidence>
<protein>
    <submittedName>
        <fullName evidence="1">Uncharacterized protein</fullName>
    </submittedName>
</protein>
<gene>
    <name evidence="1" type="ORF">CEN89_434</name>
</gene>
<evidence type="ECO:0000313" key="2">
    <source>
        <dbReference type="Proteomes" id="UP000315689"/>
    </source>
</evidence>
<dbReference type="Proteomes" id="UP000315689">
    <property type="component" value="Unassembled WGS sequence"/>
</dbReference>
<name>A0A554LJ20_9BACT</name>
<reference evidence="1 2" key="1">
    <citation type="submission" date="2017-07" db="EMBL/GenBank/DDBJ databases">
        <title>Mechanisms for carbon and nitrogen cycling indicate functional differentiation within the Candidate Phyla Radiation.</title>
        <authorList>
            <person name="Danczak R.E."/>
            <person name="Johnston M.D."/>
            <person name="Kenah C."/>
            <person name="Slattery M."/>
            <person name="Wrighton K.C."/>
            <person name="Wilkins M.J."/>
        </authorList>
    </citation>
    <scope>NUCLEOTIDE SEQUENCE [LARGE SCALE GENOMIC DNA]</scope>
    <source>
        <strain evidence="1">Licking1014_7</strain>
    </source>
</reference>
<proteinExistence type="predicted"/>
<accession>A0A554LJ20</accession>
<comment type="caution">
    <text evidence="1">The sequence shown here is derived from an EMBL/GenBank/DDBJ whole genome shotgun (WGS) entry which is preliminary data.</text>
</comment>
<organism evidence="1 2">
    <name type="scientific">Candidatus Berkelbacteria bacterium Licking1014_7</name>
    <dbReference type="NCBI Taxonomy" id="2017147"/>
    <lineage>
        <taxon>Bacteria</taxon>
        <taxon>Candidatus Berkelbacteria</taxon>
    </lineage>
</organism>
<sequence length="48" mass="5608">RAPRPVNDASVIIECNLFYRKEFIGKARTSEEPCWGDERAEKRLSKKI</sequence>
<dbReference type="EMBL" id="VMGK01000012">
    <property type="protein sequence ID" value="TSC92852.1"/>
    <property type="molecule type" value="Genomic_DNA"/>
</dbReference>